<dbReference type="Proteomes" id="UP001139353">
    <property type="component" value="Unassembled WGS sequence"/>
</dbReference>
<proteinExistence type="predicted"/>
<comment type="caution">
    <text evidence="2">The sequence shown here is derived from an EMBL/GenBank/DDBJ whole genome shotgun (WGS) entry which is preliminary data.</text>
</comment>
<feature type="transmembrane region" description="Helical" evidence="1">
    <location>
        <begin position="15"/>
        <end position="35"/>
    </location>
</feature>
<reference evidence="2" key="1">
    <citation type="submission" date="2021-11" db="EMBL/GenBank/DDBJ databases">
        <title>BS-T2-15 a new species belonging to the Comamonadaceae family isolated from the soil of a French oak forest.</title>
        <authorList>
            <person name="Mieszkin S."/>
            <person name="Alain K."/>
        </authorList>
    </citation>
    <scope>NUCLEOTIDE SEQUENCE</scope>
    <source>
        <strain evidence="2">BS-T2-15</strain>
    </source>
</reference>
<evidence type="ECO:0000313" key="3">
    <source>
        <dbReference type="Proteomes" id="UP001139353"/>
    </source>
</evidence>
<keyword evidence="3" id="KW-1185">Reference proteome</keyword>
<feature type="transmembrane region" description="Helical" evidence="1">
    <location>
        <begin position="142"/>
        <end position="161"/>
    </location>
</feature>
<feature type="transmembrane region" description="Helical" evidence="1">
    <location>
        <begin position="113"/>
        <end position="130"/>
    </location>
</feature>
<feature type="transmembrane region" description="Helical" evidence="1">
    <location>
        <begin position="182"/>
        <end position="204"/>
    </location>
</feature>
<protein>
    <submittedName>
        <fullName evidence="2">MFS transporter</fullName>
    </submittedName>
</protein>
<evidence type="ECO:0000313" key="2">
    <source>
        <dbReference type="EMBL" id="MCK9689266.1"/>
    </source>
</evidence>
<dbReference type="EMBL" id="JAJLJH010000013">
    <property type="protein sequence ID" value="MCK9689266.1"/>
    <property type="molecule type" value="Genomic_DNA"/>
</dbReference>
<dbReference type="AlphaFoldDB" id="A0A9X2C2W5"/>
<dbReference type="RefSeq" id="WP_275685317.1">
    <property type="nucleotide sequence ID" value="NZ_JAJLJH010000013.1"/>
</dbReference>
<sequence>MSNFGRNLGYVMHSLRLCIFPIASALVAVVVLLGVPQGHETLRAIAAFAPHGQDDANEISRVVSFFFGYAAWGLANWYAARLLLAQEAPKERRTREAGAAPTETQFIERWRVWFPRVFPLLAMGLIAFEMPDDSERLPIAQVVAFASTAIVALFIGVRRFLLRMRGQPTDRFGRLPAGDRRTLVVALVLSFVLLFSLTFANVAIARLLGAPALLFFALSSITLFGAIVLVYLPISFDWPQIVWLPVVLALAWAQEDWNHNHRLSDRAGFGVSDPAPEERRPPVGAQFDLWLANHLKPRATDPKDLVVKDEGANDPIFLVAAEGGASRSGWWVAHVLGTADYATHGEFSRRVFAVSGISGGSLGAATWVALLAHGRGAAASASVSAPTFPGADDCATLVTGHKDWPMPMQSECFIGRDVLSTTIGYMLFPDLFQRFMPFRNTSWDRSRGLEVAWQKDWHELFGDDTFEHPFMDLYPPVAALPASAAAPGTASSGVRFDIPLLLLNSTRAGLGRPVLQAPVTIATSEADDLFTNWPQARGLALAAVVHNSARFPIISPGGEIVRGDPYPPAQGSPNRRVWDSLVDGGYFENSGSFALLQMLKDIEAGYEARAKTGAGADAATDWAGIRDRIRVVFITNDVPNAKGEKENCVDLKTCDAFPIHQEELLTPPIGLYETRSSRADASMRALLDFLHQSRSDAFTLAMDGSQVILQQPSMNWYLTPKSRRVMWNSFSDSRTAAVAIATKAAAAASAANAKGQAKSNPGPARNTAYEQMCKLLHATPGTRTTDPLPPKDARKDWCDTLTLFQTATATR</sequence>
<evidence type="ECO:0000256" key="1">
    <source>
        <dbReference type="SAM" id="Phobius"/>
    </source>
</evidence>
<keyword evidence="1" id="KW-1133">Transmembrane helix</keyword>
<name>A0A9X2C2W5_9BURK</name>
<feature type="transmembrane region" description="Helical" evidence="1">
    <location>
        <begin position="62"/>
        <end position="84"/>
    </location>
</feature>
<accession>A0A9X2C2W5</accession>
<organism evidence="2 3">
    <name type="scientific">Scleromatobacter humisilvae</name>
    <dbReference type="NCBI Taxonomy" id="2897159"/>
    <lineage>
        <taxon>Bacteria</taxon>
        <taxon>Pseudomonadati</taxon>
        <taxon>Pseudomonadota</taxon>
        <taxon>Betaproteobacteria</taxon>
        <taxon>Burkholderiales</taxon>
        <taxon>Sphaerotilaceae</taxon>
        <taxon>Scleromatobacter</taxon>
    </lineage>
</organism>
<feature type="transmembrane region" description="Helical" evidence="1">
    <location>
        <begin position="210"/>
        <end position="232"/>
    </location>
</feature>
<gene>
    <name evidence="2" type="ORF">LPC04_26410</name>
</gene>
<keyword evidence="1" id="KW-0472">Membrane</keyword>
<keyword evidence="1" id="KW-0812">Transmembrane</keyword>